<feature type="region of interest" description="Disordered" evidence="1">
    <location>
        <begin position="45"/>
        <end position="72"/>
    </location>
</feature>
<gene>
    <name evidence="2" type="ORF">FKW44_007529</name>
</gene>
<evidence type="ECO:0000313" key="3">
    <source>
        <dbReference type="Proteomes" id="UP000595437"/>
    </source>
</evidence>
<feature type="non-terminal residue" evidence="2">
    <location>
        <position position="1"/>
    </location>
</feature>
<accession>A0A7T8QTL8</accession>
<proteinExistence type="predicted"/>
<name>A0A7T8QTL8_CALRO</name>
<evidence type="ECO:0000256" key="1">
    <source>
        <dbReference type="SAM" id="MobiDB-lite"/>
    </source>
</evidence>
<organism evidence="2 3">
    <name type="scientific">Caligus rogercresseyi</name>
    <name type="common">Sea louse</name>
    <dbReference type="NCBI Taxonomy" id="217165"/>
    <lineage>
        <taxon>Eukaryota</taxon>
        <taxon>Metazoa</taxon>
        <taxon>Ecdysozoa</taxon>
        <taxon>Arthropoda</taxon>
        <taxon>Crustacea</taxon>
        <taxon>Multicrustacea</taxon>
        <taxon>Hexanauplia</taxon>
        <taxon>Copepoda</taxon>
        <taxon>Siphonostomatoida</taxon>
        <taxon>Caligidae</taxon>
        <taxon>Caligus</taxon>
    </lineage>
</organism>
<keyword evidence="3" id="KW-1185">Reference proteome</keyword>
<feature type="compositionally biased region" description="Basic and acidic residues" evidence="1">
    <location>
        <begin position="58"/>
        <end position="70"/>
    </location>
</feature>
<dbReference type="AlphaFoldDB" id="A0A7T8QTL8"/>
<dbReference type="Proteomes" id="UP000595437">
    <property type="component" value="Chromosome 5"/>
</dbReference>
<dbReference type="PANTHER" id="PTHR46068:SF1">
    <property type="entry name" value="TRANSPOSASE IS30-LIKE HTH DOMAIN-CONTAINING PROTEIN"/>
    <property type="match status" value="1"/>
</dbReference>
<dbReference type="GO" id="GO:0003676">
    <property type="term" value="F:nucleic acid binding"/>
    <property type="evidence" value="ECO:0007669"/>
    <property type="project" value="InterPro"/>
</dbReference>
<dbReference type="OrthoDB" id="10006939at2759"/>
<sequence length="210" mass="23647">MSEQEMKRQRAIDLLCAQVDPKVITTQIKVSLATVYNIRKAMEGMDPISKKPGTGGHNKNEENIKKEPTKSMRKMAAERNVALITVTRAVHEVLCIVASDGNKMPPHFFRPNEKVNSDVYYKVLRYKDGAPAHTFKKAQEFCKGNMASFWPADFWPSSSPDVNPLDFAVWSFLEGKTNKTSHTSVEALKATITKEWDNMSEDFIKTSCAS</sequence>
<dbReference type="Gene3D" id="3.30.420.10">
    <property type="entry name" value="Ribonuclease H-like superfamily/Ribonuclease H"/>
    <property type="match status" value="1"/>
</dbReference>
<dbReference type="EMBL" id="CP045894">
    <property type="protein sequence ID" value="QQP54637.1"/>
    <property type="molecule type" value="Genomic_DNA"/>
</dbReference>
<dbReference type="InterPro" id="IPR036397">
    <property type="entry name" value="RNaseH_sf"/>
</dbReference>
<dbReference type="PANTHER" id="PTHR46068">
    <property type="entry name" value="PROTEIN CBG27172"/>
    <property type="match status" value="1"/>
</dbReference>
<evidence type="ECO:0000313" key="2">
    <source>
        <dbReference type="EMBL" id="QQP54637.1"/>
    </source>
</evidence>
<protein>
    <submittedName>
        <fullName evidence="2">Uncharacterized protein</fullName>
    </submittedName>
</protein>
<reference evidence="3" key="1">
    <citation type="submission" date="2021-01" db="EMBL/GenBank/DDBJ databases">
        <title>Caligus Genome Assembly.</title>
        <authorList>
            <person name="Gallardo-Escarate C."/>
        </authorList>
    </citation>
    <scope>NUCLEOTIDE SEQUENCE [LARGE SCALE GENOMIC DNA]</scope>
</reference>